<comment type="subcellular location">
    <subcellularLocation>
        <location evidence="1">Cell membrane</location>
        <topology evidence="1">Multi-pass membrane protein</topology>
    </subcellularLocation>
</comment>
<evidence type="ECO:0000256" key="6">
    <source>
        <dbReference type="ARBA" id="ARBA00023136"/>
    </source>
</evidence>
<gene>
    <name evidence="8" type="ORF">SDC9_174777</name>
</gene>
<evidence type="ECO:0000256" key="5">
    <source>
        <dbReference type="ARBA" id="ARBA00022989"/>
    </source>
</evidence>
<evidence type="ECO:0000256" key="2">
    <source>
        <dbReference type="ARBA" id="ARBA00022448"/>
    </source>
</evidence>
<feature type="transmembrane region" description="Helical" evidence="7">
    <location>
        <begin position="76"/>
        <end position="101"/>
    </location>
</feature>
<dbReference type="InterPro" id="IPR052017">
    <property type="entry name" value="TSUP"/>
</dbReference>
<feature type="transmembrane region" description="Helical" evidence="7">
    <location>
        <begin position="12"/>
        <end position="31"/>
    </location>
</feature>
<dbReference type="GO" id="GO:0005886">
    <property type="term" value="C:plasma membrane"/>
    <property type="evidence" value="ECO:0007669"/>
    <property type="project" value="UniProtKB-SubCell"/>
</dbReference>
<dbReference type="InterPro" id="IPR002781">
    <property type="entry name" value="TM_pro_TauE-like"/>
</dbReference>
<dbReference type="PANTHER" id="PTHR30269">
    <property type="entry name" value="TRANSMEMBRANE PROTEIN YFCA"/>
    <property type="match status" value="1"/>
</dbReference>
<evidence type="ECO:0000256" key="7">
    <source>
        <dbReference type="SAM" id="Phobius"/>
    </source>
</evidence>
<keyword evidence="6 7" id="KW-0472">Membrane</keyword>
<feature type="transmembrane region" description="Helical" evidence="7">
    <location>
        <begin position="140"/>
        <end position="157"/>
    </location>
</feature>
<proteinExistence type="predicted"/>
<evidence type="ECO:0000313" key="8">
    <source>
        <dbReference type="EMBL" id="MPN27346.1"/>
    </source>
</evidence>
<dbReference type="PANTHER" id="PTHR30269:SF37">
    <property type="entry name" value="MEMBRANE TRANSPORTER PROTEIN"/>
    <property type="match status" value="1"/>
</dbReference>
<dbReference type="EMBL" id="VSSQ01077197">
    <property type="protein sequence ID" value="MPN27346.1"/>
    <property type="molecule type" value="Genomic_DNA"/>
</dbReference>
<keyword evidence="4 7" id="KW-0812">Transmembrane</keyword>
<keyword evidence="5 7" id="KW-1133">Transmembrane helix</keyword>
<feature type="transmembrane region" description="Helical" evidence="7">
    <location>
        <begin position="43"/>
        <end position="64"/>
    </location>
</feature>
<reference evidence="8" key="1">
    <citation type="submission" date="2019-08" db="EMBL/GenBank/DDBJ databases">
        <authorList>
            <person name="Kucharzyk K."/>
            <person name="Murdoch R.W."/>
            <person name="Higgins S."/>
            <person name="Loffler F."/>
        </authorList>
    </citation>
    <scope>NUCLEOTIDE SEQUENCE</scope>
</reference>
<protein>
    <submittedName>
        <fullName evidence="8">Uncharacterized protein</fullName>
    </submittedName>
</protein>
<keyword evidence="3" id="KW-1003">Cell membrane</keyword>
<comment type="caution">
    <text evidence="8">The sequence shown here is derived from an EMBL/GenBank/DDBJ whole genome shotgun (WGS) entry which is preliminary data.</text>
</comment>
<evidence type="ECO:0000256" key="4">
    <source>
        <dbReference type="ARBA" id="ARBA00022692"/>
    </source>
</evidence>
<name>A0A645GMA5_9ZZZZ</name>
<dbReference type="Pfam" id="PF01925">
    <property type="entry name" value="TauE"/>
    <property type="match status" value="1"/>
</dbReference>
<dbReference type="AlphaFoldDB" id="A0A645GMA5"/>
<accession>A0A645GMA5</accession>
<evidence type="ECO:0000256" key="3">
    <source>
        <dbReference type="ARBA" id="ARBA00022475"/>
    </source>
</evidence>
<sequence>MSTMVAIRSRKHINFKIILPLFIGYSVASVWSVHYAKVQSEGFMLKLLGSVLILVSIYFMFFSGKFRIRPTFVNGIIAGLLGGVGSGLFSIGGPPVVIYLMSAVSNKDEYRACSVTYFAIGSWYVSTVRWLSGVFDAQTVYLWGLAVLALCVGTYMGNRIFDRINAATLKNLVYCFMAISGITMLF</sequence>
<evidence type="ECO:0000256" key="1">
    <source>
        <dbReference type="ARBA" id="ARBA00004651"/>
    </source>
</evidence>
<keyword evidence="2" id="KW-0813">Transport</keyword>
<organism evidence="8">
    <name type="scientific">bioreactor metagenome</name>
    <dbReference type="NCBI Taxonomy" id="1076179"/>
    <lineage>
        <taxon>unclassified sequences</taxon>
        <taxon>metagenomes</taxon>
        <taxon>ecological metagenomes</taxon>
    </lineage>
</organism>